<dbReference type="OrthoDB" id="6645966at2"/>
<reference evidence="1 2" key="1">
    <citation type="submission" date="2018-06" db="EMBL/GenBank/DDBJ databases">
        <title>Genomic Encyclopedia of Type Strains, Phase III (KMG-III): the genomes of soil and plant-associated and newly described type strains.</title>
        <authorList>
            <person name="Whitman W."/>
        </authorList>
    </citation>
    <scope>NUCLEOTIDE SEQUENCE [LARGE SCALE GENOMIC DNA]</scope>
    <source>
        <strain evidence="1 2">CECT 5889</strain>
    </source>
</reference>
<dbReference type="Proteomes" id="UP000247746">
    <property type="component" value="Unassembled WGS sequence"/>
</dbReference>
<evidence type="ECO:0008006" key="3">
    <source>
        <dbReference type="Google" id="ProtNLM"/>
    </source>
</evidence>
<dbReference type="AlphaFoldDB" id="A0A2V4V953"/>
<evidence type="ECO:0000313" key="2">
    <source>
        <dbReference type="Proteomes" id="UP000247746"/>
    </source>
</evidence>
<evidence type="ECO:0000313" key="1">
    <source>
        <dbReference type="EMBL" id="PYE38978.1"/>
    </source>
</evidence>
<organism evidence="1 2">
    <name type="scientific">Psychrobacter fozii</name>
    <dbReference type="NCBI Taxonomy" id="198480"/>
    <lineage>
        <taxon>Bacteria</taxon>
        <taxon>Pseudomonadati</taxon>
        <taxon>Pseudomonadota</taxon>
        <taxon>Gammaproteobacteria</taxon>
        <taxon>Moraxellales</taxon>
        <taxon>Moraxellaceae</taxon>
        <taxon>Psychrobacter</taxon>
    </lineage>
</organism>
<gene>
    <name evidence="1" type="ORF">DFP82_105132</name>
</gene>
<protein>
    <recommendedName>
        <fullName evidence="3">Molecular chaperone</fullName>
    </recommendedName>
</protein>
<name>A0A2V4V953_9GAMM</name>
<dbReference type="EMBL" id="QJSU01000005">
    <property type="protein sequence ID" value="PYE38978.1"/>
    <property type="molecule type" value="Genomic_DNA"/>
</dbReference>
<keyword evidence="2" id="KW-1185">Reference proteome</keyword>
<dbReference type="RefSeq" id="WP_110923220.1">
    <property type="nucleotide sequence ID" value="NZ_QJSU01000005.1"/>
</dbReference>
<comment type="caution">
    <text evidence="1">The sequence shown here is derived from an EMBL/GenBank/DDBJ whole genome shotgun (WGS) entry which is preliminary data.</text>
</comment>
<sequence>MITLSTFQEYLSSTEPLPPLSIRAANGQESYLLKLLANLPSQTQVQQVEQLEKILTVLRVANIDEQQRLKLMATVIGASDKLIAALRQHCIYEPKGFNSVQLGYVNQIKSLYYLIIMVYDRVIRHRISLLNSQHKYTASNGWQRYFNGDKSSSLTLAIVIYQTLMMYQRLLFAEALCYQKPSPYLWAKINQLYYLAYQYHATEIDLSKVIDVQRADNIHRLYCQICLHSLLNVRAMRRPNILLVQRLLPVWAEHIIATIEPQTDTRIYVDLQSNKPPSYLTANSIINPYEDRYHCLFIELDPMLEYFNSRSQALVRDGNAGLESYLLQNIAATIRYRYLKLPLSVAPKRYTEKEAVLVTGFNKIHYCVGHSQSFASLIAKNELPDEHQPRYDTVSKKQNDSDILANEIFDRNDDLSLFRTLKLLDKVTKIDEESLEENHGKESIDAVTTDDDVAMTAPPPLHVMSLLLVCRADTTTPPDWSLGVVRWLSLDIENPEVDWQILGHQLVACGLRLEGTATRSQHFVPAFILGREEHLQTTGTLIVPTSYFQTDDRVIMRINTKQTLLRLGKRLLITDEFSQYEVVQL</sequence>
<proteinExistence type="predicted"/>
<accession>A0A2V4V953</accession>